<accession>A0A7G5XJ33</accession>
<dbReference type="RefSeq" id="WP_182804590.1">
    <property type="nucleotide sequence ID" value="NZ_CP060007.1"/>
</dbReference>
<organism evidence="1 2">
    <name type="scientific">Lacibacter sediminis</name>
    <dbReference type="NCBI Taxonomy" id="2760713"/>
    <lineage>
        <taxon>Bacteria</taxon>
        <taxon>Pseudomonadati</taxon>
        <taxon>Bacteroidota</taxon>
        <taxon>Chitinophagia</taxon>
        <taxon>Chitinophagales</taxon>
        <taxon>Chitinophagaceae</taxon>
        <taxon>Lacibacter</taxon>
    </lineage>
</organism>
<protein>
    <submittedName>
        <fullName evidence="1">Uncharacterized protein</fullName>
    </submittedName>
</protein>
<dbReference type="KEGG" id="lacs:H4075_04590"/>
<sequence length="135" mass="15447">MIKISDLKEGDLVMVDFEGTLMEGEVLEVNNGQKLAKVLTNGQNEFWYAGDVLKPIPLSDAALKKINFSREDQPDGSVKYMKGAFRVHLDRPDDFSNISFWYREDKRHVNQSIALHELQNYYLNMTKVHLTAAAI</sequence>
<evidence type="ECO:0000313" key="2">
    <source>
        <dbReference type="Proteomes" id="UP000515344"/>
    </source>
</evidence>
<dbReference type="Proteomes" id="UP000515344">
    <property type="component" value="Chromosome"/>
</dbReference>
<gene>
    <name evidence="1" type="ORF">H4075_04590</name>
</gene>
<keyword evidence="2" id="KW-1185">Reference proteome</keyword>
<dbReference type="EMBL" id="CP060007">
    <property type="protein sequence ID" value="QNA45486.1"/>
    <property type="molecule type" value="Genomic_DNA"/>
</dbReference>
<dbReference type="AlphaFoldDB" id="A0A7G5XJ33"/>
<evidence type="ECO:0000313" key="1">
    <source>
        <dbReference type="EMBL" id="QNA45486.1"/>
    </source>
</evidence>
<proteinExistence type="predicted"/>
<name>A0A7G5XJ33_9BACT</name>
<reference evidence="2" key="1">
    <citation type="submission" date="2020-08" db="EMBL/GenBank/DDBJ databases">
        <title>Lacibacter sp. S13-6-6 genome sequencing.</title>
        <authorList>
            <person name="Jin L."/>
        </authorList>
    </citation>
    <scope>NUCLEOTIDE SEQUENCE [LARGE SCALE GENOMIC DNA]</scope>
    <source>
        <strain evidence="2">S13-6-6</strain>
    </source>
</reference>